<dbReference type="SMART" id="SM00320">
    <property type="entry name" value="WD40"/>
    <property type="match status" value="6"/>
</dbReference>
<evidence type="ECO:0000256" key="3">
    <source>
        <dbReference type="ARBA" id="ARBA00046343"/>
    </source>
</evidence>
<evidence type="ECO:0000313" key="7">
    <source>
        <dbReference type="Proteomes" id="UP000037751"/>
    </source>
</evidence>
<dbReference type="Pfam" id="PF00400">
    <property type="entry name" value="WD40"/>
    <property type="match status" value="4"/>
</dbReference>
<sequence>MVSGASADGLEAYRRVGQLEEPWSDASFFARRGMPYPSFSSARSLKELRGGHSGGVRALAWNANGDSLISCGHDRVVRAWHPDRGTDIRSSVELTGHTDQVSALACHPHHPHLVATGSLDRTVRLWDLRQPSPARIVTTPGANINLAYSPDGRYLAVGDKSETVSLIDAEQGTLLHTIKDGSMDREEINELAWSPDGSLLLLPMGSGGISFLRAPDTPDAVTEEAGAPREHGFHPSWKRILLRPAHPAAIFCIAWDPKSRLVATTAADSTLALWDAKDWDSVHVFSEFIFPPRCIDFSCDGEWLAAGGEDAHVFLISTVSQRIAHKIPVSSTINSLAWHPSKPLLAYSGTDPAATAQATARSSPIWLYSLS</sequence>
<keyword evidence="2" id="KW-0677">Repeat</keyword>
<dbReference type="GO" id="GO:0000445">
    <property type="term" value="C:THO complex part of transcription export complex"/>
    <property type="evidence" value="ECO:0007669"/>
    <property type="project" value="TreeGrafter"/>
</dbReference>
<dbReference type="Pfam" id="PF12894">
    <property type="entry name" value="ANAPC4_WD40"/>
    <property type="match status" value="1"/>
</dbReference>
<feature type="repeat" description="WD" evidence="4">
    <location>
        <begin position="94"/>
        <end position="136"/>
    </location>
</feature>
<dbReference type="PROSITE" id="PS50294">
    <property type="entry name" value="WD_REPEATS_REGION"/>
    <property type="match status" value="3"/>
</dbReference>
<gene>
    <name evidence="6" type="ORF">Malapachy_2940</name>
</gene>
<protein>
    <submittedName>
        <fullName evidence="6">Tho complex subunit 3</fullName>
    </submittedName>
</protein>
<dbReference type="Proteomes" id="UP000037751">
    <property type="component" value="Unassembled WGS sequence"/>
</dbReference>
<dbReference type="VEuPathDB" id="FungiDB:Malapachy_2940"/>
<dbReference type="AlphaFoldDB" id="A0A0M8MNT6"/>
<dbReference type="InterPro" id="IPR036322">
    <property type="entry name" value="WD40_repeat_dom_sf"/>
</dbReference>
<keyword evidence="7" id="KW-1185">Reference proteome</keyword>
<comment type="caution">
    <text evidence="6">The sequence shown here is derived from an EMBL/GenBank/DDBJ whole genome shotgun (WGS) entry which is preliminary data.</text>
</comment>
<dbReference type="PRINTS" id="PR00320">
    <property type="entry name" value="GPROTEINBRPT"/>
</dbReference>
<evidence type="ECO:0000313" key="6">
    <source>
        <dbReference type="EMBL" id="KOS16236.1"/>
    </source>
</evidence>
<dbReference type="InterPro" id="IPR001680">
    <property type="entry name" value="WD40_rpt"/>
</dbReference>
<dbReference type="EMBL" id="LGAV01000001">
    <property type="protein sequence ID" value="KOS16236.1"/>
    <property type="molecule type" value="Genomic_DNA"/>
</dbReference>
<dbReference type="GeneID" id="28729300"/>
<feature type="domain" description="Anaphase-promoting complex subunit 4-like WD40" evidence="5">
    <location>
        <begin position="145"/>
        <end position="181"/>
    </location>
</feature>
<evidence type="ECO:0000259" key="5">
    <source>
        <dbReference type="Pfam" id="PF12894"/>
    </source>
</evidence>
<reference evidence="6 7" key="1">
    <citation type="submission" date="2015-07" db="EMBL/GenBank/DDBJ databases">
        <title>Draft Genome Sequence of Malassezia furfur CBS1878 and Malassezia pachydermatis CBS1879.</title>
        <authorList>
            <person name="Triana S."/>
            <person name="Ohm R."/>
            <person name="Gonzalez A."/>
            <person name="DeCock H."/>
            <person name="Restrepo S."/>
            <person name="Celis A."/>
        </authorList>
    </citation>
    <scope>NUCLEOTIDE SEQUENCE [LARGE SCALE GENOMIC DNA]</scope>
    <source>
        <strain evidence="6 7">CBS 1879</strain>
    </source>
</reference>
<proteinExistence type="inferred from homology"/>
<accession>A0A0M8MNT6</accession>
<dbReference type="RefSeq" id="XP_017993868.1">
    <property type="nucleotide sequence ID" value="XM_018137424.1"/>
</dbReference>
<dbReference type="InterPro" id="IPR040132">
    <property type="entry name" value="Tex1/THOC3"/>
</dbReference>
<dbReference type="InterPro" id="IPR020472">
    <property type="entry name" value="WD40_PAC1"/>
</dbReference>
<dbReference type="OrthoDB" id="340259at2759"/>
<evidence type="ECO:0000256" key="2">
    <source>
        <dbReference type="ARBA" id="ARBA00022737"/>
    </source>
</evidence>
<dbReference type="PROSITE" id="PS00678">
    <property type="entry name" value="WD_REPEATS_1"/>
    <property type="match status" value="1"/>
</dbReference>
<dbReference type="InterPro" id="IPR024977">
    <property type="entry name" value="Apc4-like_WD40_dom"/>
</dbReference>
<dbReference type="SUPFAM" id="SSF50978">
    <property type="entry name" value="WD40 repeat-like"/>
    <property type="match status" value="1"/>
</dbReference>
<dbReference type="PANTHER" id="PTHR22839:SF0">
    <property type="entry name" value="THO COMPLEX SUBUNIT 3"/>
    <property type="match status" value="1"/>
</dbReference>
<dbReference type="CDD" id="cd00200">
    <property type="entry name" value="WD40"/>
    <property type="match status" value="1"/>
</dbReference>
<organism evidence="6 7">
    <name type="scientific">Malassezia pachydermatis</name>
    <dbReference type="NCBI Taxonomy" id="77020"/>
    <lineage>
        <taxon>Eukaryota</taxon>
        <taxon>Fungi</taxon>
        <taxon>Dikarya</taxon>
        <taxon>Basidiomycota</taxon>
        <taxon>Ustilaginomycotina</taxon>
        <taxon>Malasseziomycetes</taxon>
        <taxon>Malasseziales</taxon>
        <taxon>Malasseziaceae</taxon>
        <taxon>Malassezia</taxon>
    </lineage>
</organism>
<comment type="similarity">
    <text evidence="3">Belongs to the THOC3 family.</text>
</comment>
<dbReference type="STRING" id="77020.A0A0M8MNT6"/>
<evidence type="ECO:0000256" key="4">
    <source>
        <dbReference type="PROSITE-ProRule" id="PRU00221"/>
    </source>
</evidence>
<dbReference type="Gene3D" id="2.130.10.10">
    <property type="entry name" value="YVTN repeat-like/Quinoprotein amine dehydrogenase"/>
    <property type="match status" value="2"/>
</dbReference>
<evidence type="ECO:0000256" key="1">
    <source>
        <dbReference type="ARBA" id="ARBA00022574"/>
    </source>
</evidence>
<dbReference type="PANTHER" id="PTHR22839">
    <property type="entry name" value="THO COMPLEX SUBUNIT 3 THO3"/>
    <property type="match status" value="1"/>
</dbReference>
<dbReference type="PROSITE" id="PS50082">
    <property type="entry name" value="WD_REPEATS_2"/>
    <property type="match status" value="3"/>
</dbReference>
<name>A0A0M8MNT6_9BASI</name>
<dbReference type="GO" id="GO:0006406">
    <property type="term" value="P:mRNA export from nucleus"/>
    <property type="evidence" value="ECO:0007669"/>
    <property type="project" value="InterPro"/>
</dbReference>
<dbReference type="InterPro" id="IPR019775">
    <property type="entry name" value="WD40_repeat_CS"/>
</dbReference>
<feature type="repeat" description="WD" evidence="4">
    <location>
        <begin position="49"/>
        <end position="90"/>
    </location>
</feature>
<dbReference type="InterPro" id="IPR015943">
    <property type="entry name" value="WD40/YVTN_repeat-like_dom_sf"/>
</dbReference>
<feature type="repeat" description="WD" evidence="4">
    <location>
        <begin position="243"/>
        <end position="284"/>
    </location>
</feature>
<keyword evidence="1 4" id="KW-0853">WD repeat</keyword>